<dbReference type="InterPro" id="IPR013105">
    <property type="entry name" value="TPR_2"/>
</dbReference>
<dbReference type="Gene3D" id="1.25.40.10">
    <property type="entry name" value="Tetratricopeptide repeat domain"/>
    <property type="match status" value="2"/>
</dbReference>
<keyword evidence="6" id="KW-1185">Reference proteome</keyword>
<evidence type="ECO:0000256" key="3">
    <source>
        <dbReference type="PROSITE-ProRule" id="PRU00339"/>
    </source>
</evidence>
<feature type="signal peptide" evidence="4">
    <location>
        <begin position="1"/>
        <end position="19"/>
    </location>
</feature>
<dbReference type="InterPro" id="IPR011990">
    <property type="entry name" value="TPR-like_helical_dom_sf"/>
</dbReference>
<organism evidence="5 6">
    <name type="scientific">Roseovarius pelagicus</name>
    <dbReference type="NCBI Taxonomy" id="2980108"/>
    <lineage>
        <taxon>Bacteria</taxon>
        <taxon>Pseudomonadati</taxon>
        <taxon>Pseudomonadota</taxon>
        <taxon>Alphaproteobacteria</taxon>
        <taxon>Rhodobacterales</taxon>
        <taxon>Roseobacteraceae</taxon>
        <taxon>Roseovarius</taxon>
    </lineage>
</organism>
<evidence type="ECO:0000313" key="5">
    <source>
        <dbReference type="EMBL" id="UXX84566.1"/>
    </source>
</evidence>
<feature type="chain" id="PRO_5045386447" evidence="4">
    <location>
        <begin position="20"/>
        <end position="566"/>
    </location>
</feature>
<protein>
    <submittedName>
        <fullName evidence="5">Tetratricopeptide repeat protein</fullName>
    </submittedName>
</protein>
<evidence type="ECO:0000256" key="4">
    <source>
        <dbReference type="SAM" id="SignalP"/>
    </source>
</evidence>
<dbReference type="EMBL" id="CP106738">
    <property type="protein sequence ID" value="UXX84566.1"/>
    <property type="molecule type" value="Genomic_DNA"/>
</dbReference>
<feature type="repeat" description="TPR" evidence="3">
    <location>
        <begin position="354"/>
        <end position="387"/>
    </location>
</feature>
<accession>A0ABY6DEI2</accession>
<gene>
    <name evidence="5" type="ORF">N7U68_07985</name>
</gene>
<keyword evidence="1" id="KW-0677">Repeat</keyword>
<dbReference type="SUPFAM" id="SSF48452">
    <property type="entry name" value="TPR-like"/>
    <property type="match status" value="3"/>
</dbReference>
<evidence type="ECO:0000256" key="1">
    <source>
        <dbReference type="ARBA" id="ARBA00022737"/>
    </source>
</evidence>
<proteinExistence type="predicted"/>
<evidence type="ECO:0000256" key="2">
    <source>
        <dbReference type="ARBA" id="ARBA00022803"/>
    </source>
</evidence>
<dbReference type="InterPro" id="IPR019734">
    <property type="entry name" value="TPR_rpt"/>
</dbReference>
<reference evidence="5" key="1">
    <citation type="submission" date="2022-10" db="EMBL/GenBank/DDBJ databases">
        <title>Roseovarius pelagicus sp. nov., isolated from Arctic seawater.</title>
        <authorList>
            <person name="Hong Y.W."/>
            <person name="Hwang C.Y."/>
        </authorList>
    </citation>
    <scope>NUCLEOTIDE SEQUENCE</scope>
    <source>
        <strain evidence="5">HL-MP18</strain>
    </source>
</reference>
<sequence length="566" mass="62329">MTLFALAAALALPPAPARADEPSGAYLAARQARYQNDYENAAFYFTRALAEDPSNPSILEHTVAAQLSLGYVDRALPIARRMEDGDIRSQVAQMVLLAEEVERGDYDAVLKRIADERGVGPLADGLIAAWATLGQGDMASALDLFDEVAGERGLRSFAIYHKALALASVGDYESADAIYAGETDGPMQATRRGAIAWAEVLSQLERNEDAIKVIDEAFGGDLDPQIAALRARLVAGERLNFSRIESAREGVAEVFYSLGRALLADTSEDYVLFYTRLAEYLSKGHIDARIMAAELLDALGQFELATDAYKRVPRDHPAFHAAELGRAEALRRAGKTDAAVEVLEQLTESHPDLPIAHASLGDLFRQMEQFEKATAAYDAAITLYDARDSAQWFVHYARAITLERQGLWDQAEADFRRALELNPEQPQVLNYLGYSLVEKKTKLDEALDMIERAVAAQPDSGFIVDSLGWGLYRLGRYDEAIGHMERAAELMPVDPVVNDHLGDVLWAVGRVIEAKFQWRRALSFVDEENPAPDVDPDRIRRKLEVGLDKVLAEEGAPPLRVADDEG</sequence>
<dbReference type="PROSITE" id="PS50005">
    <property type="entry name" value="TPR"/>
    <property type="match status" value="2"/>
</dbReference>
<dbReference type="PANTHER" id="PTHR12558">
    <property type="entry name" value="CELL DIVISION CYCLE 16,23,27"/>
    <property type="match status" value="1"/>
</dbReference>
<keyword evidence="2 3" id="KW-0802">TPR repeat</keyword>
<dbReference type="PANTHER" id="PTHR12558:SF13">
    <property type="entry name" value="CELL DIVISION CYCLE PROTEIN 27 HOMOLOG"/>
    <property type="match status" value="1"/>
</dbReference>
<name>A0ABY6DEI2_9RHOB</name>
<dbReference type="Pfam" id="PF07719">
    <property type="entry name" value="TPR_2"/>
    <property type="match status" value="1"/>
</dbReference>
<evidence type="ECO:0000313" key="6">
    <source>
        <dbReference type="Proteomes" id="UP001064087"/>
    </source>
</evidence>
<dbReference type="Pfam" id="PF13432">
    <property type="entry name" value="TPR_16"/>
    <property type="match status" value="3"/>
</dbReference>
<keyword evidence="4" id="KW-0732">Signal</keyword>
<feature type="repeat" description="TPR" evidence="3">
    <location>
        <begin position="392"/>
        <end position="425"/>
    </location>
</feature>
<dbReference type="SMART" id="SM00028">
    <property type="entry name" value="TPR"/>
    <property type="match status" value="6"/>
</dbReference>
<dbReference type="RefSeq" id="WP_263048774.1">
    <property type="nucleotide sequence ID" value="NZ_CP106738.1"/>
</dbReference>
<dbReference type="Proteomes" id="UP001064087">
    <property type="component" value="Chromosome"/>
</dbReference>